<evidence type="ECO:0000313" key="2">
    <source>
        <dbReference type="Proteomes" id="UP000663852"/>
    </source>
</evidence>
<evidence type="ECO:0000313" key="1">
    <source>
        <dbReference type="EMBL" id="CAF0734878.1"/>
    </source>
</evidence>
<reference evidence="1" key="1">
    <citation type="submission" date="2021-02" db="EMBL/GenBank/DDBJ databases">
        <authorList>
            <person name="Nowell W R."/>
        </authorList>
    </citation>
    <scope>NUCLEOTIDE SEQUENCE</scope>
</reference>
<proteinExistence type="predicted"/>
<sequence>MSLISSVLSTLLRLKPLAPPTLIQCQSGTFLPLTGRLDAFKYDTVDWMISELGCISICLRQSSPSCNAVCYENFRQECRMIRQSIPSNPYLNQSLHNWRTYIRIEDS</sequence>
<protein>
    <recommendedName>
        <fullName evidence="3">Apple domain-containing protein</fullName>
    </recommendedName>
</protein>
<dbReference type="OrthoDB" id="9970165at2759"/>
<gene>
    <name evidence="1" type="ORF">EDS130_LOCUS1367</name>
</gene>
<organism evidence="1 2">
    <name type="scientific">Adineta ricciae</name>
    <name type="common">Rotifer</name>
    <dbReference type="NCBI Taxonomy" id="249248"/>
    <lineage>
        <taxon>Eukaryota</taxon>
        <taxon>Metazoa</taxon>
        <taxon>Spiralia</taxon>
        <taxon>Gnathifera</taxon>
        <taxon>Rotifera</taxon>
        <taxon>Eurotatoria</taxon>
        <taxon>Bdelloidea</taxon>
        <taxon>Adinetida</taxon>
        <taxon>Adinetidae</taxon>
        <taxon>Adineta</taxon>
    </lineage>
</organism>
<dbReference type="Proteomes" id="UP000663852">
    <property type="component" value="Unassembled WGS sequence"/>
</dbReference>
<comment type="caution">
    <text evidence="1">The sequence shown here is derived from an EMBL/GenBank/DDBJ whole genome shotgun (WGS) entry which is preliminary data.</text>
</comment>
<name>A0A813NKD1_ADIRI</name>
<dbReference type="AlphaFoldDB" id="A0A813NKD1"/>
<accession>A0A813NKD1</accession>
<dbReference type="EMBL" id="CAJNOJ010000003">
    <property type="protein sequence ID" value="CAF0734878.1"/>
    <property type="molecule type" value="Genomic_DNA"/>
</dbReference>
<evidence type="ECO:0008006" key="3">
    <source>
        <dbReference type="Google" id="ProtNLM"/>
    </source>
</evidence>